<evidence type="ECO:0000313" key="8">
    <source>
        <dbReference type="Proteomes" id="UP001501844"/>
    </source>
</evidence>
<dbReference type="InterPro" id="IPR046357">
    <property type="entry name" value="PPIase_dom_sf"/>
</dbReference>
<evidence type="ECO:0000256" key="4">
    <source>
        <dbReference type="PROSITE-ProRule" id="PRU00473"/>
    </source>
</evidence>
<keyword evidence="3" id="KW-0697">Rotamase</keyword>
<evidence type="ECO:0008006" key="9">
    <source>
        <dbReference type="Google" id="ProtNLM"/>
    </source>
</evidence>
<dbReference type="Proteomes" id="UP001501844">
    <property type="component" value="Unassembled WGS sequence"/>
</dbReference>
<feature type="domain" description="PpiC" evidence="5">
    <location>
        <begin position="231"/>
        <end position="334"/>
    </location>
</feature>
<keyword evidence="2 4" id="KW-0472">Membrane</keyword>
<evidence type="ECO:0000256" key="2">
    <source>
        <dbReference type="ARBA" id="ARBA00023136"/>
    </source>
</evidence>
<gene>
    <name evidence="7" type="ORF">GCM10023183_19420</name>
</gene>
<evidence type="ECO:0000259" key="6">
    <source>
        <dbReference type="PROSITE" id="PS51123"/>
    </source>
</evidence>
<dbReference type="InterPro" id="IPR050245">
    <property type="entry name" value="PrsA_foldase"/>
</dbReference>
<feature type="domain" description="OmpA-like" evidence="6">
    <location>
        <begin position="547"/>
        <end position="657"/>
    </location>
</feature>
<proteinExistence type="predicted"/>
<organism evidence="7 8">
    <name type="scientific">Nibribacter koreensis</name>
    <dbReference type="NCBI Taxonomy" id="1084519"/>
    <lineage>
        <taxon>Bacteria</taxon>
        <taxon>Pseudomonadati</taxon>
        <taxon>Bacteroidota</taxon>
        <taxon>Cytophagia</taxon>
        <taxon>Cytophagales</taxon>
        <taxon>Hymenobacteraceae</taxon>
        <taxon>Nibribacter</taxon>
    </lineage>
</organism>
<dbReference type="Pfam" id="PF00691">
    <property type="entry name" value="OmpA"/>
    <property type="match status" value="1"/>
</dbReference>
<dbReference type="PRINTS" id="PR01021">
    <property type="entry name" value="OMPADOMAIN"/>
</dbReference>
<evidence type="ECO:0000256" key="3">
    <source>
        <dbReference type="PROSITE-ProRule" id="PRU00278"/>
    </source>
</evidence>
<dbReference type="RefSeq" id="WP_345165184.1">
    <property type="nucleotide sequence ID" value="NZ_BAABGX010000002.1"/>
</dbReference>
<evidence type="ECO:0000256" key="1">
    <source>
        <dbReference type="ARBA" id="ARBA00004370"/>
    </source>
</evidence>
<dbReference type="InterPro" id="IPR006664">
    <property type="entry name" value="OMP_bac"/>
</dbReference>
<dbReference type="PROSITE" id="PS51123">
    <property type="entry name" value="OMPA_2"/>
    <property type="match status" value="1"/>
</dbReference>
<comment type="subcellular location">
    <subcellularLocation>
        <location evidence="1">Membrane</location>
    </subcellularLocation>
</comment>
<dbReference type="CDD" id="cd07185">
    <property type="entry name" value="OmpA_C-like"/>
    <property type="match status" value="1"/>
</dbReference>
<dbReference type="PANTHER" id="PTHR47245">
    <property type="entry name" value="PEPTIDYLPROLYL ISOMERASE"/>
    <property type="match status" value="1"/>
</dbReference>
<dbReference type="Gene3D" id="3.10.50.40">
    <property type="match status" value="2"/>
</dbReference>
<dbReference type="InterPro" id="IPR006665">
    <property type="entry name" value="OmpA-like"/>
</dbReference>
<comment type="caution">
    <text evidence="7">The sequence shown here is derived from an EMBL/GenBank/DDBJ whole genome shotgun (WGS) entry which is preliminary data.</text>
</comment>
<feature type="domain" description="PpiC" evidence="5">
    <location>
        <begin position="124"/>
        <end position="226"/>
    </location>
</feature>
<dbReference type="Pfam" id="PF13616">
    <property type="entry name" value="Rotamase_3"/>
    <property type="match status" value="1"/>
</dbReference>
<dbReference type="SUPFAM" id="SSF103088">
    <property type="entry name" value="OmpA-like"/>
    <property type="match status" value="1"/>
</dbReference>
<dbReference type="Gene3D" id="3.30.1330.60">
    <property type="entry name" value="OmpA-like domain"/>
    <property type="match status" value="1"/>
</dbReference>
<keyword evidence="8" id="KW-1185">Reference proteome</keyword>
<protein>
    <recommendedName>
        <fullName evidence="9">Peptidylprolyl isomerase</fullName>
    </recommendedName>
</protein>
<evidence type="ECO:0000259" key="5">
    <source>
        <dbReference type="PROSITE" id="PS50198"/>
    </source>
</evidence>
<sequence length="764" mass="85602">MRASSFYLGLGALFLYGCTSPKKASEPAVLTIGPEAVPVSEFAYVYEKNNGSSDSAYTQANVQEYLDLYTNFKLKVAEARSRGLDTTQAFKTELGGYKEQLAQPYLTEKSVTDQLVREAYERSKKEINASHILVAVDIEADPKDTLAAFQKITGLRQQILNGASFEAVARATSDDPSARENFGQLGYFTALQMVYPFENAAYNTPKGQVSQPVRTRFGYHLIKVNDIRTAQGEIKVAHIMVRATSGIPRADSLVAKKKIDEIYRRVQRKEDWDKLAAQFSEDAASAEEGGELPWFGTGRMIPSFEEAAFALAQPGSITPPVQTPYGWHIIKLLERKELPAYEEMETSLRNRIAKDSRSELNKAAFLRRIRTENQLQENIANKQVALRLADTTLVAGTWQYKEPTEPKNAGSLTLFTIKGQPYTLSQFAQYAQENQKPKQNASVAHTMGLLYDKFVETSLLNYERDHLEEKHQDFKMLVNEYHDGILLFQLMEEKVWTKAMEDTVGLRNFFEQNRSKYMWGTRAQATILSAANPSILAQAQKQLATGRFLSERYQQPDVAFTFNNDNLTAAAMAQLDQLVNALEADTTLTVELAGAIDAREATNRSNASLAGRRANAVKAYLVKKGVDEEAIQVMPTADRASSGRNARRVQLKVYSTDVQALADQFNQSNPLALQVASRKFQKGENKALDQVTWAPGTYTTTVDGRTVLVRIDKVEPAGPKQLNETRGAVISDYQNHLEKEWVKELRQKYPVSVNQTEVKKLIKK</sequence>
<evidence type="ECO:0000313" key="7">
    <source>
        <dbReference type="EMBL" id="GAA4305328.1"/>
    </source>
</evidence>
<dbReference type="SUPFAM" id="SSF54534">
    <property type="entry name" value="FKBP-like"/>
    <property type="match status" value="2"/>
</dbReference>
<keyword evidence="3" id="KW-0413">Isomerase</keyword>
<accession>A0ABP8FJM1</accession>
<dbReference type="InterPro" id="IPR000297">
    <property type="entry name" value="PPIase_PpiC"/>
</dbReference>
<name>A0ABP8FJM1_9BACT</name>
<dbReference type="InterPro" id="IPR036737">
    <property type="entry name" value="OmpA-like_sf"/>
</dbReference>
<dbReference type="PANTHER" id="PTHR47245:SF2">
    <property type="entry name" value="PEPTIDYL-PROLYL CIS-TRANS ISOMERASE HP_0175-RELATED"/>
    <property type="match status" value="1"/>
</dbReference>
<dbReference type="PROSITE" id="PS50198">
    <property type="entry name" value="PPIC_PPIASE_2"/>
    <property type="match status" value="2"/>
</dbReference>
<dbReference type="EMBL" id="BAABGX010000002">
    <property type="protein sequence ID" value="GAA4305328.1"/>
    <property type="molecule type" value="Genomic_DNA"/>
</dbReference>
<dbReference type="PROSITE" id="PS51257">
    <property type="entry name" value="PROKAR_LIPOPROTEIN"/>
    <property type="match status" value="1"/>
</dbReference>
<reference evidence="8" key="1">
    <citation type="journal article" date="2019" name="Int. J. Syst. Evol. Microbiol.">
        <title>The Global Catalogue of Microorganisms (GCM) 10K type strain sequencing project: providing services to taxonomists for standard genome sequencing and annotation.</title>
        <authorList>
            <consortium name="The Broad Institute Genomics Platform"/>
            <consortium name="The Broad Institute Genome Sequencing Center for Infectious Disease"/>
            <person name="Wu L."/>
            <person name="Ma J."/>
        </authorList>
    </citation>
    <scope>NUCLEOTIDE SEQUENCE [LARGE SCALE GENOMIC DNA]</scope>
    <source>
        <strain evidence="8">JCM 17917</strain>
    </source>
</reference>